<sequence>MILLNIRHGMWGWDEEYPVRVLSPGNWSTFYYSPSVSKPLAVLINTASPLAVRLHPLPPLPSRPSRSIRSGRRHIHAAGHRRRAGFRRLPLRSRGAPPRKGDDKA</sequence>
<name>A0A8J6BE58_ZIZPA</name>
<feature type="compositionally biased region" description="Basic residues" evidence="1">
    <location>
        <begin position="69"/>
        <end position="91"/>
    </location>
</feature>
<reference evidence="2" key="2">
    <citation type="submission" date="2021-02" db="EMBL/GenBank/DDBJ databases">
        <authorList>
            <person name="Kimball J.A."/>
            <person name="Haas M.W."/>
            <person name="Macchietto M."/>
            <person name="Kono T."/>
            <person name="Duquette J."/>
            <person name="Shao M."/>
        </authorList>
    </citation>
    <scope>NUCLEOTIDE SEQUENCE</scope>
    <source>
        <tissue evidence="2">Fresh leaf tissue</tissue>
    </source>
</reference>
<dbReference type="Proteomes" id="UP000729402">
    <property type="component" value="Unassembled WGS sequence"/>
</dbReference>
<keyword evidence="3" id="KW-1185">Reference proteome</keyword>
<dbReference type="AlphaFoldDB" id="A0A8J6BE58"/>
<organism evidence="2 3">
    <name type="scientific">Zizania palustris</name>
    <name type="common">Northern wild rice</name>
    <dbReference type="NCBI Taxonomy" id="103762"/>
    <lineage>
        <taxon>Eukaryota</taxon>
        <taxon>Viridiplantae</taxon>
        <taxon>Streptophyta</taxon>
        <taxon>Embryophyta</taxon>
        <taxon>Tracheophyta</taxon>
        <taxon>Spermatophyta</taxon>
        <taxon>Magnoliopsida</taxon>
        <taxon>Liliopsida</taxon>
        <taxon>Poales</taxon>
        <taxon>Poaceae</taxon>
        <taxon>BOP clade</taxon>
        <taxon>Oryzoideae</taxon>
        <taxon>Oryzeae</taxon>
        <taxon>Zizaniinae</taxon>
        <taxon>Zizania</taxon>
    </lineage>
</organism>
<protein>
    <submittedName>
        <fullName evidence="2">Uncharacterized protein</fullName>
    </submittedName>
</protein>
<evidence type="ECO:0000256" key="1">
    <source>
        <dbReference type="SAM" id="MobiDB-lite"/>
    </source>
</evidence>
<accession>A0A8J6BE58</accession>
<evidence type="ECO:0000313" key="3">
    <source>
        <dbReference type="Proteomes" id="UP000729402"/>
    </source>
</evidence>
<evidence type="ECO:0000313" key="2">
    <source>
        <dbReference type="EMBL" id="KAG8086427.1"/>
    </source>
</evidence>
<proteinExistence type="predicted"/>
<comment type="caution">
    <text evidence="2">The sequence shown here is derived from an EMBL/GenBank/DDBJ whole genome shotgun (WGS) entry which is preliminary data.</text>
</comment>
<dbReference type="EMBL" id="JAAALK010000082">
    <property type="protein sequence ID" value="KAG8086427.1"/>
    <property type="molecule type" value="Genomic_DNA"/>
</dbReference>
<feature type="region of interest" description="Disordered" evidence="1">
    <location>
        <begin position="61"/>
        <end position="105"/>
    </location>
</feature>
<gene>
    <name evidence="2" type="ORF">GUJ93_ZPchr0010g7342</name>
</gene>
<reference evidence="2" key="1">
    <citation type="journal article" date="2021" name="bioRxiv">
        <title>Whole Genome Assembly and Annotation of Northern Wild Rice, Zizania palustris L., Supports a Whole Genome Duplication in the Zizania Genus.</title>
        <authorList>
            <person name="Haas M."/>
            <person name="Kono T."/>
            <person name="Macchietto M."/>
            <person name="Millas R."/>
            <person name="McGilp L."/>
            <person name="Shao M."/>
            <person name="Duquette J."/>
            <person name="Hirsch C.N."/>
            <person name="Kimball J."/>
        </authorList>
    </citation>
    <scope>NUCLEOTIDE SEQUENCE</scope>
    <source>
        <tissue evidence="2">Fresh leaf tissue</tissue>
    </source>
</reference>